<dbReference type="PaxDb" id="4513-MLOC_68896.2"/>
<dbReference type="InterPro" id="IPR054502">
    <property type="entry name" value="bHLH-TF_ACT-like_plant"/>
</dbReference>
<dbReference type="Pfam" id="PF00010">
    <property type="entry name" value="HLH"/>
    <property type="match status" value="1"/>
</dbReference>
<feature type="region of interest" description="Disordered" evidence="6">
    <location>
        <begin position="105"/>
        <end position="154"/>
    </location>
</feature>
<reference evidence="7" key="2">
    <citation type="submission" date="2020-10" db="EMBL/GenBank/DDBJ databases">
        <authorList>
            <person name="Scholz U."/>
            <person name="Mascher M."/>
            <person name="Fiebig A."/>
        </authorList>
    </citation>
    <scope>NUCLEOTIDE SEQUENCE [LARGE SCALE GENOMIC DNA]</scope>
    <source>
        <strain evidence="7">cv. Morex</strain>
    </source>
</reference>
<evidence type="ECO:0000256" key="2">
    <source>
        <dbReference type="ARBA" id="ARBA00005510"/>
    </source>
</evidence>
<reference evidence="8" key="1">
    <citation type="journal article" date="2012" name="Nature">
        <title>A physical, genetic and functional sequence assembly of the barley genome.</title>
        <authorList>
            <consortium name="The International Barley Genome Sequencing Consortium"/>
            <person name="Mayer K.F."/>
            <person name="Waugh R."/>
            <person name="Brown J.W."/>
            <person name="Schulman A."/>
            <person name="Langridge P."/>
            <person name="Platzer M."/>
            <person name="Fincher G.B."/>
            <person name="Muehlbauer G.J."/>
            <person name="Sato K."/>
            <person name="Close T.J."/>
            <person name="Wise R.P."/>
            <person name="Stein N."/>
        </authorList>
    </citation>
    <scope>NUCLEOTIDE SEQUENCE [LARGE SCALE GENOMIC DNA]</scope>
    <source>
        <strain evidence="8">cv. Morex</strain>
    </source>
</reference>
<dbReference type="PANTHER" id="PTHR45959:SF2">
    <property type="entry name" value="BHLH TRANSCRIPTION FACTOR"/>
    <property type="match status" value="1"/>
</dbReference>
<dbReference type="SMART" id="SM00353">
    <property type="entry name" value="HLH"/>
    <property type="match status" value="1"/>
</dbReference>
<dbReference type="eggNOG" id="ENOG502QWBY">
    <property type="taxonomic scope" value="Eukaryota"/>
</dbReference>
<keyword evidence="8" id="KW-1185">Reference proteome</keyword>
<dbReference type="GO" id="GO:0005634">
    <property type="term" value="C:nucleus"/>
    <property type="evidence" value="ECO:0007669"/>
    <property type="project" value="UniProtKB-SubCell"/>
</dbReference>
<dbReference type="PANTHER" id="PTHR45959">
    <property type="entry name" value="BHLH TRANSCRIPTION FACTOR"/>
    <property type="match status" value="1"/>
</dbReference>
<dbReference type="ExpressionAtlas" id="M0YFT1">
    <property type="expression patterns" value="baseline and differential"/>
</dbReference>
<dbReference type="AlphaFoldDB" id="M0YFT1"/>
<dbReference type="OrthoDB" id="690068at2759"/>
<dbReference type="RefSeq" id="XP_044949762.1">
    <property type="nucleotide sequence ID" value="XM_045093827.1"/>
</dbReference>
<evidence type="ECO:0000256" key="1">
    <source>
        <dbReference type="ARBA" id="ARBA00004123"/>
    </source>
</evidence>
<comment type="subcellular location">
    <subcellularLocation>
        <location evidence="1">Nucleus</location>
    </subcellularLocation>
</comment>
<sequence>MDDSSMFIQWAMETLEQEKDAAGAGDVFPSSLLELDSSRLELSHSAGLQNGMDMAAHRYGATDSWSSGDSGAAVVVENDGWSSNCSTNYPAASWNFTSAIPQPASIIKTTPSPSAAPSHVVPELEHRSPPSRKSSGASRGTVPTVQEHVMAERKRREKINRRFIELSTVIPGLKKMDKATILSDAVRYVKEQQEKLKAFEDRDVRSIDSVVLVKRPCISGVDDGCPSPPSGATRGGLQTARISLPEIEATLSEINVMVRIHCEDGKGVLVTLLAEVEGLHLTITHTNVVSFPASTLIVNLIAKLDEGFTVTADDIIRKLDSALRRHHNGK</sequence>
<dbReference type="InterPro" id="IPR036638">
    <property type="entry name" value="HLH_DNA-bd_sf"/>
</dbReference>
<dbReference type="GeneID" id="123399415"/>
<proteinExistence type="inferred from homology"/>
<dbReference type="KEGG" id="hvg:123399415"/>
<evidence type="ECO:0000256" key="4">
    <source>
        <dbReference type="ARBA" id="ARBA00023163"/>
    </source>
</evidence>
<dbReference type="SMR" id="M0YFT1"/>
<feature type="compositionally biased region" description="Low complexity" evidence="6">
    <location>
        <begin position="109"/>
        <end position="118"/>
    </location>
</feature>
<evidence type="ECO:0000313" key="7">
    <source>
        <dbReference type="EnsemblPlants" id="HORVU.MOREX.r3.5HG0530630.1"/>
    </source>
</evidence>
<keyword evidence="5" id="KW-0539">Nucleus</keyword>
<dbReference type="GO" id="GO:0046983">
    <property type="term" value="F:protein dimerization activity"/>
    <property type="evidence" value="ECO:0007669"/>
    <property type="project" value="InterPro"/>
</dbReference>
<organism evidence="7 8">
    <name type="scientific">Hordeum vulgare subsp. vulgare</name>
    <name type="common">Domesticated barley</name>
    <dbReference type="NCBI Taxonomy" id="112509"/>
    <lineage>
        <taxon>Eukaryota</taxon>
        <taxon>Viridiplantae</taxon>
        <taxon>Streptophyta</taxon>
        <taxon>Embryophyta</taxon>
        <taxon>Tracheophyta</taxon>
        <taxon>Spermatophyta</taxon>
        <taxon>Magnoliopsida</taxon>
        <taxon>Liliopsida</taxon>
        <taxon>Poales</taxon>
        <taxon>Poaceae</taxon>
        <taxon>BOP clade</taxon>
        <taxon>Pooideae</taxon>
        <taxon>Triticodae</taxon>
        <taxon>Triticeae</taxon>
        <taxon>Hordeinae</taxon>
        <taxon>Hordeum</taxon>
    </lineage>
</organism>
<reference evidence="7" key="3">
    <citation type="submission" date="2022-01" db="UniProtKB">
        <authorList>
            <consortium name="EnsemblPlants"/>
        </authorList>
    </citation>
    <scope>IDENTIFICATION</scope>
    <source>
        <strain evidence="7">subsp. vulgare</strain>
    </source>
</reference>
<dbReference type="Gramene" id="HORVU.MOREX.r2.5HG0441410.1">
    <property type="protein sequence ID" value="HORVU.MOREX.r2.5HG0441410.1"/>
    <property type="gene ID" value="HORVU.MOREX.r2.5HG0441410"/>
</dbReference>
<evidence type="ECO:0000256" key="6">
    <source>
        <dbReference type="SAM" id="MobiDB-lite"/>
    </source>
</evidence>
<dbReference type="SUPFAM" id="SSF47459">
    <property type="entry name" value="HLH, helix-loop-helix DNA-binding domain"/>
    <property type="match status" value="1"/>
</dbReference>
<dbReference type="InterPro" id="IPR011598">
    <property type="entry name" value="bHLH_dom"/>
</dbReference>
<evidence type="ECO:0000256" key="3">
    <source>
        <dbReference type="ARBA" id="ARBA00023015"/>
    </source>
</evidence>
<keyword evidence="3" id="KW-0805">Transcription regulation</keyword>
<feature type="compositionally biased region" description="Polar residues" evidence="6">
    <location>
        <begin position="131"/>
        <end position="144"/>
    </location>
</feature>
<dbReference type="PROSITE" id="PS50888">
    <property type="entry name" value="BHLH"/>
    <property type="match status" value="1"/>
</dbReference>
<dbReference type="Proteomes" id="UP000011116">
    <property type="component" value="Chromosome 5H"/>
</dbReference>
<dbReference type="InterPro" id="IPR052610">
    <property type="entry name" value="bHLH_transcription_regulator"/>
</dbReference>
<dbReference type="Gramene" id="HORVU.MOREX.r3.5HG0530630.1">
    <property type="protein sequence ID" value="HORVU.MOREX.r3.5HG0530630.1"/>
    <property type="gene ID" value="HORVU.MOREX.r3.5HG0530630"/>
</dbReference>
<evidence type="ECO:0000313" key="8">
    <source>
        <dbReference type="Proteomes" id="UP000011116"/>
    </source>
</evidence>
<name>M0YFT1_HORVV</name>
<protein>
    <submittedName>
        <fullName evidence="7">Uncharacterized protein</fullName>
    </submittedName>
</protein>
<dbReference type="OMA" id="IVSNKWI"/>
<keyword evidence="4" id="KW-0804">Transcription</keyword>
<accession>M0YFT1</accession>
<gene>
    <name evidence="7" type="primary">LOC123399415</name>
</gene>
<evidence type="ECO:0000256" key="5">
    <source>
        <dbReference type="ARBA" id="ARBA00023242"/>
    </source>
</evidence>
<dbReference type="Pfam" id="PF22754">
    <property type="entry name" value="bHLH-TF_ACT-like_plant"/>
    <property type="match status" value="1"/>
</dbReference>
<comment type="similarity">
    <text evidence="2">Belongs to the bHLH protein family.</text>
</comment>
<dbReference type="EnsemblPlants" id="HORVU.MOREX.r3.5HG0530630.1">
    <property type="protein sequence ID" value="HORVU.MOREX.r3.5HG0530630.1"/>
    <property type="gene ID" value="HORVU.MOREX.r3.5HG0530630"/>
</dbReference>
<dbReference type="Gene3D" id="4.10.280.10">
    <property type="entry name" value="Helix-loop-helix DNA-binding domain"/>
    <property type="match status" value="1"/>
</dbReference>